<comment type="caution">
    <text evidence="8">The sequence shown here is derived from an EMBL/GenBank/DDBJ whole genome shotgun (WGS) entry which is preliminary data.</text>
</comment>
<evidence type="ECO:0000256" key="6">
    <source>
        <dbReference type="RuleBase" id="RU003983"/>
    </source>
</evidence>
<dbReference type="AlphaFoldDB" id="A0A501W1Q7"/>
<keyword evidence="5 6" id="KW-0482">Metalloprotease</keyword>
<dbReference type="PANTHER" id="PTHR22726">
    <property type="entry name" value="METALLOENDOPEPTIDASE OMA1"/>
    <property type="match status" value="1"/>
</dbReference>
<evidence type="ECO:0000313" key="9">
    <source>
        <dbReference type="Proteomes" id="UP000316727"/>
    </source>
</evidence>
<comment type="cofactor">
    <cofactor evidence="6">
        <name>Zn(2+)</name>
        <dbReference type="ChEBI" id="CHEBI:29105"/>
    </cofactor>
    <text evidence="6">Binds 1 zinc ion per subunit.</text>
</comment>
<dbReference type="InterPro" id="IPR051156">
    <property type="entry name" value="Mito/Outer_Membr_Metalloprot"/>
</dbReference>
<dbReference type="OrthoDB" id="9810445at2"/>
<dbReference type="EMBL" id="VFRQ01000012">
    <property type="protein sequence ID" value="TPE42535.1"/>
    <property type="molecule type" value="Genomic_DNA"/>
</dbReference>
<evidence type="ECO:0000256" key="1">
    <source>
        <dbReference type="ARBA" id="ARBA00022670"/>
    </source>
</evidence>
<evidence type="ECO:0000256" key="2">
    <source>
        <dbReference type="ARBA" id="ARBA00022723"/>
    </source>
</evidence>
<evidence type="ECO:0000313" key="8">
    <source>
        <dbReference type="EMBL" id="TPE42535.1"/>
    </source>
</evidence>
<dbReference type="GO" id="GO:0016020">
    <property type="term" value="C:membrane"/>
    <property type="evidence" value="ECO:0007669"/>
    <property type="project" value="TreeGrafter"/>
</dbReference>
<comment type="similarity">
    <text evidence="6">Belongs to the peptidase M48 family.</text>
</comment>
<evidence type="ECO:0000256" key="3">
    <source>
        <dbReference type="ARBA" id="ARBA00022801"/>
    </source>
</evidence>
<protein>
    <submittedName>
        <fullName evidence="8">M48 family peptidase</fullName>
    </submittedName>
</protein>
<dbReference type="Pfam" id="PF01435">
    <property type="entry name" value="Peptidase_M48"/>
    <property type="match status" value="1"/>
</dbReference>
<keyword evidence="3 6" id="KW-0378">Hydrolase</keyword>
<evidence type="ECO:0000256" key="4">
    <source>
        <dbReference type="ARBA" id="ARBA00022833"/>
    </source>
</evidence>
<keyword evidence="2" id="KW-0479">Metal-binding</keyword>
<dbReference type="PANTHER" id="PTHR22726:SF1">
    <property type="entry name" value="METALLOENDOPEPTIDASE OMA1, MITOCHONDRIAL"/>
    <property type="match status" value="1"/>
</dbReference>
<accession>A0A501W1Q7</accession>
<evidence type="ECO:0000259" key="7">
    <source>
        <dbReference type="Pfam" id="PF01435"/>
    </source>
</evidence>
<name>A0A501W1Q7_9BACT</name>
<organism evidence="8 9">
    <name type="scientific">Pontibacter mangrovi</name>
    <dbReference type="NCBI Taxonomy" id="2589816"/>
    <lineage>
        <taxon>Bacteria</taxon>
        <taxon>Pseudomonadati</taxon>
        <taxon>Bacteroidota</taxon>
        <taxon>Cytophagia</taxon>
        <taxon>Cytophagales</taxon>
        <taxon>Hymenobacteraceae</taxon>
        <taxon>Pontibacter</taxon>
    </lineage>
</organism>
<dbReference type="GO" id="GO:0051603">
    <property type="term" value="P:proteolysis involved in protein catabolic process"/>
    <property type="evidence" value="ECO:0007669"/>
    <property type="project" value="TreeGrafter"/>
</dbReference>
<gene>
    <name evidence="8" type="ORF">FJM65_18210</name>
</gene>
<dbReference type="GO" id="GO:0004222">
    <property type="term" value="F:metalloendopeptidase activity"/>
    <property type="evidence" value="ECO:0007669"/>
    <property type="project" value="InterPro"/>
</dbReference>
<keyword evidence="4 6" id="KW-0862">Zinc</keyword>
<reference evidence="8 9" key="1">
    <citation type="submission" date="2019-06" db="EMBL/GenBank/DDBJ databases">
        <title>A novel bacterium of genus Pontibacter, isolated from marine sediment.</title>
        <authorList>
            <person name="Huang H."/>
            <person name="Mo K."/>
            <person name="Hu Y."/>
        </authorList>
    </citation>
    <scope>NUCLEOTIDE SEQUENCE [LARGE SCALE GENOMIC DNA]</scope>
    <source>
        <strain evidence="8 9">HB172049</strain>
    </source>
</reference>
<dbReference type="Proteomes" id="UP000316727">
    <property type="component" value="Unassembled WGS sequence"/>
</dbReference>
<sequence length="270" mass="28887">MRGVIKFIIALLVAAVSLVTYWCSSETNDFTGEEQRVDMTVEQEIALGLQAAPQMAEQYGGLHPDQQAAQEVKAIGQRLVQHTRVSDTPYQFDFHLLADEQTVNAFALPGGQVFITAGLLGRLESEGQLAGVLAHEIGHVVARHSAQQLAKAKLTQGLTGAAAIATYDPDNPASQSGAAVAAMIGQLVNMNYGREDELESDKLAVQLTGAAGYDPRSMIRVMEILEEASGGSSRGPDFLQTHPNPGNRIAKIEAAIEQEYPKGLPEGLTH</sequence>
<keyword evidence="9" id="KW-1185">Reference proteome</keyword>
<evidence type="ECO:0000256" key="5">
    <source>
        <dbReference type="ARBA" id="ARBA00023049"/>
    </source>
</evidence>
<keyword evidence="1 6" id="KW-0645">Protease</keyword>
<dbReference type="Gene3D" id="3.30.2010.10">
    <property type="entry name" value="Metalloproteases ('zincins'), catalytic domain"/>
    <property type="match status" value="1"/>
</dbReference>
<dbReference type="GO" id="GO:0046872">
    <property type="term" value="F:metal ion binding"/>
    <property type="evidence" value="ECO:0007669"/>
    <property type="project" value="UniProtKB-KW"/>
</dbReference>
<proteinExistence type="inferred from homology"/>
<dbReference type="InterPro" id="IPR001915">
    <property type="entry name" value="Peptidase_M48"/>
</dbReference>
<feature type="domain" description="Peptidase M48" evidence="7">
    <location>
        <begin position="67"/>
        <end position="254"/>
    </location>
</feature>
<dbReference type="RefSeq" id="WP_140623358.1">
    <property type="nucleotide sequence ID" value="NZ_VFRQ01000012.1"/>
</dbReference>